<evidence type="ECO:0000256" key="3">
    <source>
        <dbReference type="ARBA" id="ARBA00022989"/>
    </source>
</evidence>
<dbReference type="InterPro" id="IPR052964">
    <property type="entry name" value="Sporulation_signal_mat"/>
</dbReference>
<sequence length="499" mass="58387">MHKLFEKKISATGLGVFRAIYFLNFFFEVKYIYNNRQLFFDTVPFIKPFELDFTYPLIIWLSILIFIVIGYHTRFLVIINYLFSLIFISTLSSFEYHMDYVYCGMNFLAMFLPLSKEFSIDKLISQDNSSDHKVSVLYYYFPLFLCVGLLYFDSVLCKLTSKMWLNGLGVWLPASTPQITIFNDQWLLNQKYLMLFLGYLTLVFEFIFVFVFFIKKLRIPILIIGVGLHLGILLEFPIPYFALGMMSFYVLMVPVSLWDKLFLKISSWEVSTKLVFYIKKIFKSNVSYGVVPQKRKFMILKVLFISMLFFQVNTSFNAAFMQPLNKEVYKVLSMLNLDSRFNMVNKNIAAFSKVTLGITNHTVFLDGHFDGYNHVVGITYVKDGKEIWLPYVNENGMANKNATGSVWAFLGFRTNGTLVKPKKFEYGIARFTAFWARKNGISLNDATFKIKVKKIDSPNWKWEKDYLSKQLDKPWQDAGELIWLKEKAQINLIKAIEEI</sequence>
<comment type="caution">
    <text evidence="7">The sequence shown here is derived from an EMBL/GenBank/DDBJ whole genome shotgun (WGS) entry which is preliminary data.</text>
</comment>
<proteinExistence type="predicted"/>
<dbReference type="InterPro" id="IPR011020">
    <property type="entry name" value="HTTM-like"/>
</dbReference>
<name>A0ABW3HYJ9_9FLAO</name>
<feature type="transmembrane region" description="Helical" evidence="5">
    <location>
        <begin position="193"/>
        <end position="214"/>
    </location>
</feature>
<keyword evidence="2 5" id="KW-0812">Transmembrane</keyword>
<dbReference type="RefSeq" id="WP_377712480.1">
    <property type="nucleotide sequence ID" value="NZ_JBHTJM010000002.1"/>
</dbReference>
<evidence type="ECO:0000256" key="2">
    <source>
        <dbReference type="ARBA" id="ARBA00022692"/>
    </source>
</evidence>
<dbReference type="PANTHER" id="PTHR39535">
    <property type="entry name" value="SPORULATION-DELAYING PROTEIN SDPB"/>
    <property type="match status" value="1"/>
</dbReference>
<evidence type="ECO:0000313" key="8">
    <source>
        <dbReference type="Proteomes" id="UP001596997"/>
    </source>
</evidence>
<dbReference type="EMBL" id="JBHTJM010000002">
    <property type="protein sequence ID" value="MFD0962624.1"/>
    <property type="molecule type" value="Genomic_DNA"/>
</dbReference>
<feature type="transmembrane region" description="Helical" evidence="5">
    <location>
        <begin position="163"/>
        <end position="181"/>
    </location>
</feature>
<feature type="transmembrane region" description="Helical" evidence="5">
    <location>
        <begin position="221"/>
        <end position="241"/>
    </location>
</feature>
<protein>
    <recommendedName>
        <fullName evidence="6">HTTM-like domain-containing protein</fullName>
    </recommendedName>
</protein>
<organism evidence="7 8">
    <name type="scientific">Pseudofulvibacter geojedonensis</name>
    <dbReference type="NCBI Taxonomy" id="1123758"/>
    <lineage>
        <taxon>Bacteria</taxon>
        <taxon>Pseudomonadati</taxon>
        <taxon>Bacteroidota</taxon>
        <taxon>Flavobacteriia</taxon>
        <taxon>Flavobacteriales</taxon>
        <taxon>Flavobacteriaceae</taxon>
        <taxon>Pseudofulvibacter</taxon>
    </lineage>
</organism>
<feature type="transmembrane region" description="Helical" evidence="5">
    <location>
        <begin position="78"/>
        <end position="98"/>
    </location>
</feature>
<reference evidence="8" key="1">
    <citation type="journal article" date="2019" name="Int. J. Syst. Evol. Microbiol.">
        <title>The Global Catalogue of Microorganisms (GCM) 10K type strain sequencing project: providing services to taxonomists for standard genome sequencing and annotation.</title>
        <authorList>
            <consortium name="The Broad Institute Genomics Platform"/>
            <consortium name="The Broad Institute Genome Sequencing Center for Infectious Disease"/>
            <person name="Wu L."/>
            <person name="Ma J."/>
        </authorList>
    </citation>
    <scope>NUCLEOTIDE SEQUENCE [LARGE SCALE GENOMIC DNA]</scope>
    <source>
        <strain evidence="8">CCUG 62114</strain>
    </source>
</reference>
<dbReference type="Proteomes" id="UP001596997">
    <property type="component" value="Unassembled WGS sequence"/>
</dbReference>
<feature type="transmembrane region" description="Helical" evidence="5">
    <location>
        <begin position="12"/>
        <end position="33"/>
    </location>
</feature>
<accession>A0ABW3HYJ9</accession>
<evidence type="ECO:0000256" key="4">
    <source>
        <dbReference type="ARBA" id="ARBA00023136"/>
    </source>
</evidence>
<keyword evidence="3 5" id="KW-1133">Transmembrane helix</keyword>
<feature type="domain" description="HTTM-like" evidence="6">
    <location>
        <begin position="6"/>
        <end position="257"/>
    </location>
</feature>
<keyword evidence="8" id="KW-1185">Reference proteome</keyword>
<dbReference type="SMART" id="SM00752">
    <property type="entry name" value="HTTM"/>
    <property type="match status" value="1"/>
</dbReference>
<evidence type="ECO:0000256" key="1">
    <source>
        <dbReference type="ARBA" id="ARBA00004127"/>
    </source>
</evidence>
<comment type="subcellular location">
    <subcellularLocation>
        <location evidence="1">Endomembrane system</location>
        <topology evidence="1">Multi-pass membrane protein</topology>
    </subcellularLocation>
</comment>
<evidence type="ECO:0000259" key="6">
    <source>
        <dbReference type="SMART" id="SM00752"/>
    </source>
</evidence>
<dbReference type="PANTHER" id="PTHR39535:SF2">
    <property type="entry name" value="HTTM DOMAIN-CONTAINING PROTEIN"/>
    <property type="match status" value="1"/>
</dbReference>
<keyword evidence="4 5" id="KW-0472">Membrane</keyword>
<feature type="transmembrane region" description="Helical" evidence="5">
    <location>
        <begin position="137"/>
        <end position="156"/>
    </location>
</feature>
<evidence type="ECO:0000313" key="7">
    <source>
        <dbReference type="EMBL" id="MFD0962624.1"/>
    </source>
</evidence>
<evidence type="ECO:0000256" key="5">
    <source>
        <dbReference type="SAM" id="Phobius"/>
    </source>
</evidence>
<feature type="transmembrane region" description="Helical" evidence="5">
    <location>
        <begin position="53"/>
        <end position="71"/>
    </location>
</feature>
<gene>
    <name evidence="7" type="ORF">ACFQ1O_01245</name>
</gene>